<protein>
    <recommendedName>
        <fullName evidence="15">Riboflavin biosynthesis protein</fullName>
    </recommendedName>
    <domain>
        <recommendedName>
            <fullName evidence="15">Riboflavin kinase</fullName>
            <ecNumber evidence="15">2.7.1.26</ecNumber>
        </recommendedName>
        <alternativeName>
            <fullName evidence="15">Flavokinase</fullName>
        </alternativeName>
    </domain>
    <domain>
        <recommendedName>
            <fullName evidence="15">FMN adenylyltransferase</fullName>
            <ecNumber evidence="15">2.7.7.2</ecNumber>
        </recommendedName>
        <alternativeName>
            <fullName evidence="15">FAD pyrophosphorylase</fullName>
        </alternativeName>
        <alternativeName>
            <fullName evidence="15">FAD synthase</fullName>
        </alternativeName>
    </domain>
</protein>
<keyword evidence="9 15" id="KW-0418">Kinase</keyword>
<evidence type="ECO:0000256" key="15">
    <source>
        <dbReference type="PIRNR" id="PIRNR004491"/>
    </source>
</evidence>
<keyword evidence="7 15" id="KW-0548">Nucleotidyltransferase</keyword>
<keyword evidence="8 15" id="KW-0547">Nucleotide-binding</keyword>
<keyword evidence="11 15" id="KW-0067">ATP-binding</keyword>
<comment type="pathway">
    <text evidence="2 15">Cofactor biosynthesis; FAD biosynthesis; FAD from FMN: step 1/1.</text>
</comment>
<dbReference type="InterPro" id="IPR023465">
    <property type="entry name" value="Riboflavin_kinase_dom_sf"/>
</dbReference>
<dbReference type="EC" id="2.7.7.2" evidence="15"/>
<evidence type="ECO:0000256" key="2">
    <source>
        <dbReference type="ARBA" id="ARBA00004726"/>
    </source>
</evidence>
<comment type="similarity">
    <text evidence="15">Belongs to the ribF family.</text>
</comment>
<dbReference type="Gene3D" id="2.40.30.30">
    <property type="entry name" value="Riboflavin kinase-like"/>
    <property type="match status" value="1"/>
</dbReference>
<dbReference type="Pfam" id="PF06574">
    <property type="entry name" value="FAD_syn"/>
    <property type="match status" value="1"/>
</dbReference>
<dbReference type="NCBIfam" id="NF004162">
    <property type="entry name" value="PRK05627.1-5"/>
    <property type="match status" value="1"/>
</dbReference>
<keyword evidence="4 15" id="KW-0285">Flavoprotein</keyword>
<dbReference type="GO" id="GO:0006747">
    <property type="term" value="P:FAD biosynthetic process"/>
    <property type="evidence" value="ECO:0007669"/>
    <property type="project" value="UniProtKB-UniRule"/>
</dbReference>
<dbReference type="InterPro" id="IPR014729">
    <property type="entry name" value="Rossmann-like_a/b/a_fold"/>
</dbReference>
<keyword evidence="6 15" id="KW-0808">Transferase</keyword>
<dbReference type="CDD" id="cd02064">
    <property type="entry name" value="FAD_synthetase_N"/>
    <property type="match status" value="1"/>
</dbReference>
<dbReference type="InterPro" id="IPR015865">
    <property type="entry name" value="Riboflavin_kinase_bac/euk"/>
</dbReference>
<dbReference type="AlphaFoldDB" id="A0A1H5SHA9"/>
<dbReference type="InterPro" id="IPR023468">
    <property type="entry name" value="Riboflavin_kinase"/>
</dbReference>
<keyword evidence="18" id="KW-1185">Reference proteome</keyword>
<comment type="catalytic activity">
    <reaction evidence="14 15">
        <text>FMN + ATP + H(+) = FAD + diphosphate</text>
        <dbReference type="Rhea" id="RHEA:17237"/>
        <dbReference type="ChEBI" id="CHEBI:15378"/>
        <dbReference type="ChEBI" id="CHEBI:30616"/>
        <dbReference type="ChEBI" id="CHEBI:33019"/>
        <dbReference type="ChEBI" id="CHEBI:57692"/>
        <dbReference type="ChEBI" id="CHEBI:58210"/>
        <dbReference type="EC" id="2.7.7.2"/>
    </reaction>
</comment>
<proteinExistence type="inferred from homology"/>
<dbReference type="EMBL" id="FNVP01000001">
    <property type="protein sequence ID" value="SEF49999.1"/>
    <property type="molecule type" value="Genomic_DNA"/>
</dbReference>
<dbReference type="GO" id="GO:0008531">
    <property type="term" value="F:riboflavin kinase activity"/>
    <property type="evidence" value="ECO:0007669"/>
    <property type="project" value="UniProtKB-UniRule"/>
</dbReference>
<evidence type="ECO:0000256" key="7">
    <source>
        <dbReference type="ARBA" id="ARBA00022695"/>
    </source>
</evidence>
<comment type="pathway">
    <text evidence="3 15">Cofactor biosynthesis; FMN biosynthesis; FMN from riboflavin (ATP route): step 1/1.</text>
</comment>
<comment type="catalytic activity">
    <reaction evidence="13 15">
        <text>riboflavin + ATP = FMN + ADP + H(+)</text>
        <dbReference type="Rhea" id="RHEA:14357"/>
        <dbReference type="ChEBI" id="CHEBI:15378"/>
        <dbReference type="ChEBI" id="CHEBI:30616"/>
        <dbReference type="ChEBI" id="CHEBI:57986"/>
        <dbReference type="ChEBI" id="CHEBI:58210"/>
        <dbReference type="ChEBI" id="CHEBI:456216"/>
        <dbReference type="EC" id="2.7.1.26"/>
    </reaction>
</comment>
<evidence type="ECO:0000313" key="18">
    <source>
        <dbReference type="Proteomes" id="UP000236737"/>
    </source>
</evidence>
<dbReference type="Proteomes" id="UP000236737">
    <property type="component" value="Unassembled WGS sequence"/>
</dbReference>
<evidence type="ECO:0000313" key="17">
    <source>
        <dbReference type="EMBL" id="SEF49999.1"/>
    </source>
</evidence>
<evidence type="ECO:0000256" key="13">
    <source>
        <dbReference type="ARBA" id="ARBA00047880"/>
    </source>
</evidence>
<dbReference type="EC" id="2.7.1.26" evidence="15"/>
<accession>A0A1H5SHA9</accession>
<name>A0A1H5SHA9_9FLAO</name>
<dbReference type="FunFam" id="3.40.50.620:FF:000021">
    <property type="entry name" value="Riboflavin biosynthesis protein"/>
    <property type="match status" value="1"/>
</dbReference>
<evidence type="ECO:0000256" key="6">
    <source>
        <dbReference type="ARBA" id="ARBA00022679"/>
    </source>
</evidence>
<dbReference type="GO" id="GO:0009398">
    <property type="term" value="P:FMN biosynthetic process"/>
    <property type="evidence" value="ECO:0007669"/>
    <property type="project" value="UniProtKB-UniRule"/>
</dbReference>
<dbReference type="UniPathway" id="UPA00276">
    <property type="reaction ID" value="UER00406"/>
</dbReference>
<dbReference type="NCBIfam" id="TIGR00083">
    <property type="entry name" value="ribF"/>
    <property type="match status" value="1"/>
</dbReference>
<keyword evidence="12" id="KW-0511">Multifunctional enzyme</keyword>
<reference evidence="18" key="1">
    <citation type="submission" date="2016-10" db="EMBL/GenBank/DDBJ databases">
        <authorList>
            <person name="Varghese N."/>
            <person name="Submissions S."/>
        </authorList>
    </citation>
    <scope>NUCLEOTIDE SEQUENCE [LARGE SCALE GENOMIC DNA]</scope>
    <source>
        <strain evidence="18">CGMCC 1.9230</strain>
    </source>
</reference>
<evidence type="ECO:0000256" key="14">
    <source>
        <dbReference type="ARBA" id="ARBA00049494"/>
    </source>
</evidence>
<organism evidence="17 18">
    <name type="scientific">Flavobacterium urumqiense</name>
    <dbReference type="NCBI Taxonomy" id="935224"/>
    <lineage>
        <taxon>Bacteria</taxon>
        <taxon>Pseudomonadati</taxon>
        <taxon>Bacteroidota</taxon>
        <taxon>Flavobacteriia</taxon>
        <taxon>Flavobacteriales</taxon>
        <taxon>Flavobacteriaceae</taxon>
        <taxon>Flavobacterium</taxon>
    </lineage>
</organism>
<evidence type="ECO:0000256" key="5">
    <source>
        <dbReference type="ARBA" id="ARBA00022643"/>
    </source>
</evidence>
<evidence type="ECO:0000256" key="11">
    <source>
        <dbReference type="ARBA" id="ARBA00022840"/>
    </source>
</evidence>
<dbReference type="PANTHER" id="PTHR22749">
    <property type="entry name" value="RIBOFLAVIN KINASE/FMN ADENYLYLTRANSFERASE"/>
    <property type="match status" value="1"/>
</dbReference>
<dbReference type="PANTHER" id="PTHR22749:SF6">
    <property type="entry name" value="RIBOFLAVIN KINASE"/>
    <property type="match status" value="1"/>
</dbReference>
<dbReference type="GO" id="GO:0009231">
    <property type="term" value="P:riboflavin biosynthetic process"/>
    <property type="evidence" value="ECO:0007669"/>
    <property type="project" value="InterPro"/>
</dbReference>
<evidence type="ECO:0000256" key="4">
    <source>
        <dbReference type="ARBA" id="ARBA00022630"/>
    </source>
</evidence>
<dbReference type="NCBIfam" id="NF004160">
    <property type="entry name" value="PRK05627.1-3"/>
    <property type="match status" value="1"/>
</dbReference>
<keyword evidence="10 15" id="KW-0274">FAD</keyword>
<dbReference type="InterPro" id="IPR015864">
    <property type="entry name" value="FAD_synthase"/>
</dbReference>
<gene>
    <name evidence="17" type="ORF">SAMN04488130_101290</name>
</gene>
<evidence type="ECO:0000256" key="12">
    <source>
        <dbReference type="ARBA" id="ARBA00023268"/>
    </source>
</evidence>
<evidence type="ECO:0000256" key="3">
    <source>
        <dbReference type="ARBA" id="ARBA00005201"/>
    </source>
</evidence>
<dbReference type="SUPFAM" id="SSF82114">
    <property type="entry name" value="Riboflavin kinase-like"/>
    <property type="match status" value="1"/>
</dbReference>
<dbReference type="SUPFAM" id="SSF52374">
    <property type="entry name" value="Nucleotidylyl transferase"/>
    <property type="match status" value="1"/>
</dbReference>
<dbReference type="Pfam" id="PF01687">
    <property type="entry name" value="Flavokinase"/>
    <property type="match status" value="1"/>
</dbReference>
<evidence type="ECO:0000256" key="9">
    <source>
        <dbReference type="ARBA" id="ARBA00022777"/>
    </source>
</evidence>
<comment type="function">
    <text evidence="1">Catalyzes the phosphorylation of riboflavin to FMN followed by the adenylation of FMN to FAD.</text>
</comment>
<evidence type="ECO:0000256" key="1">
    <source>
        <dbReference type="ARBA" id="ARBA00002121"/>
    </source>
</evidence>
<evidence type="ECO:0000259" key="16">
    <source>
        <dbReference type="SMART" id="SM00904"/>
    </source>
</evidence>
<keyword evidence="5 15" id="KW-0288">FMN</keyword>
<evidence type="ECO:0000256" key="10">
    <source>
        <dbReference type="ARBA" id="ARBA00022827"/>
    </source>
</evidence>
<dbReference type="PIRSF" id="PIRSF004491">
    <property type="entry name" value="FAD_Synth"/>
    <property type="match status" value="1"/>
</dbReference>
<dbReference type="UniPathway" id="UPA00277">
    <property type="reaction ID" value="UER00407"/>
</dbReference>
<evidence type="ECO:0000256" key="8">
    <source>
        <dbReference type="ARBA" id="ARBA00022741"/>
    </source>
</evidence>
<sequence length="340" mass="39229">MKNGINLRKSITQTVTFNIDSINLHHYKTIALKIFHSINDFSSTKKTILTLGTFDGVHIGHKKILERVIQKTKNEDYESLVLTFFPHPRMVLQEHSDIKLLNTINEKIDLLEQIGIENLVIHPFDETFSRLTAEEFVTTVLIDRFHIQKIIIGHDHRFGRNRTANIDDLITFGKEYDFEVEQISVQEINDISVSSTKIRMALLEGDMDLANKYLGYEYFLTGIVVKGKQLGRTINFPTANLQIEENYKLIPQNGVYIVKSIINQKTVFGMMNIGFNPTVSGQNQSIEIHYFDFDADLYSQKIRVSMLHRIRSEQKFESVSLLKEQLEKDALTANAYTKKL</sequence>
<dbReference type="InterPro" id="IPR002606">
    <property type="entry name" value="Riboflavin_kinase_bac"/>
</dbReference>
<dbReference type="SMART" id="SM00904">
    <property type="entry name" value="Flavokinase"/>
    <property type="match status" value="1"/>
</dbReference>
<dbReference type="GO" id="GO:0005524">
    <property type="term" value="F:ATP binding"/>
    <property type="evidence" value="ECO:0007669"/>
    <property type="project" value="UniProtKB-UniRule"/>
</dbReference>
<feature type="domain" description="Riboflavin kinase" evidence="16">
    <location>
        <begin position="213"/>
        <end position="338"/>
    </location>
</feature>
<dbReference type="Gene3D" id="3.40.50.620">
    <property type="entry name" value="HUPs"/>
    <property type="match status" value="1"/>
</dbReference>
<dbReference type="GO" id="GO:0003919">
    <property type="term" value="F:FMN adenylyltransferase activity"/>
    <property type="evidence" value="ECO:0007669"/>
    <property type="project" value="UniProtKB-UniRule"/>
</dbReference>